<protein>
    <recommendedName>
        <fullName evidence="1">Gamma-glutamylcyclotransferase AIG2-like domain-containing protein</fullName>
    </recommendedName>
</protein>
<dbReference type="Pfam" id="PF06094">
    <property type="entry name" value="GGACT"/>
    <property type="match status" value="1"/>
</dbReference>
<dbReference type="CDD" id="cd06661">
    <property type="entry name" value="GGCT_like"/>
    <property type="match status" value="1"/>
</dbReference>
<accession>A0A9W6KWM6</accession>
<keyword evidence="3" id="KW-1185">Reference proteome</keyword>
<dbReference type="InterPro" id="IPR036568">
    <property type="entry name" value="GGCT-like_sf"/>
</dbReference>
<dbReference type="InterPro" id="IPR009288">
    <property type="entry name" value="AIG2-like_dom"/>
</dbReference>
<evidence type="ECO:0000313" key="3">
    <source>
        <dbReference type="Proteomes" id="UP001143480"/>
    </source>
</evidence>
<reference evidence="2" key="1">
    <citation type="journal article" date="2014" name="Int. J. Syst. Evol. Microbiol.">
        <title>Complete genome sequence of Corynebacterium casei LMG S-19264T (=DSM 44701T), isolated from a smear-ripened cheese.</title>
        <authorList>
            <consortium name="US DOE Joint Genome Institute (JGI-PGF)"/>
            <person name="Walter F."/>
            <person name="Albersmeier A."/>
            <person name="Kalinowski J."/>
            <person name="Ruckert C."/>
        </authorList>
    </citation>
    <scope>NUCLEOTIDE SEQUENCE</scope>
    <source>
        <strain evidence="2">VKM Ac-1321</strain>
    </source>
</reference>
<organism evidence="2 3">
    <name type="scientific">Dactylosporangium matsuzakiense</name>
    <dbReference type="NCBI Taxonomy" id="53360"/>
    <lineage>
        <taxon>Bacteria</taxon>
        <taxon>Bacillati</taxon>
        <taxon>Actinomycetota</taxon>
        <taxon>Actinomycetes</taxon>
        <taxon>Micromonosporales</taxon>
        <taxon>Micromonosporaceae</taxon>
        <taxon>Dactylosporangium</taxon>
    </lineage>
</organism>
<dbReference type="RefSeq" id="WP_261964533.1">
    <property type="nucleotide sequence ID" value="NZ_BAAAXA010000001.1"/>
</dbReference>
<dbReference type="Proteomes" id="UP001143480">
    <property type="component" value="Unassembled WGS sequence"/>
</dbReference>
<dbReference type="Gene3D" id="3.10.490.10">
    <property type="entry name" value="Gamma-glutamyl cyclotransferase-like"/>
    <property type="match status" value="1"/>
</dbReference>
<name>A0A9W6KWM6_9ACTN</name>
<comment type="caution">
    <text evidence="2">The sequence shown here is derived from an EMBL/GenBank/DDBJ whole genome shotgun (WGS) entry which is preliminary data.</text>
</comment>
<feature type="domain" description="Gamma-glutamylcyclotransferase AIG2-like" evidence="1">
    <location>
        <begin position="4"/>
        <end position="109"/>
    </location>
</feature>
<gene>
    <name evidence="2" type="ORF">GCM10017581_104410</name>
</gene>
<dbReference type="EMBL" id="BSFP01000172">
    <property type="protein sequence ID" value="GLL08673.1"/>
    <property type="molecule type" value="Genomic_DNA"/>
</dbReference>
<dbReference type="SUPFAM" id="SSF110857">
    <property type="entry name" value="Gamma-glutamyl cyclotransferase-like"/>
    <property type="match status" value="1"/>
</dbReference>
<dbReference type="InterPro" id="IPR013024">
    <property type="entry name" value="GGCT-like"/>
</dbReference>
<proteinExistence type="predicted"/>
<dbReference type="AlphaFoldDB" id="A0A9W6KWM6"/>
<evidence type="ECO:0000259" key="1">
    <source>
        <dbReference type="Pfam" id="PF06094"/>
    </source>
</evidence>
<sequence length="110" mass="11852">MHLLFTYGTLRQSEVQRAVFGVDIAGEADAAVGHRLGEVVIEDPHVVEISGSAIHPALIPDDSPGAEVEGIVLTLTADQLAQADDYEVDAYHRVEILLRSGRSAWVYTLG</sequence>
<reference evidence="2" key="2">
    <citation type="submission" date="2023-01" db="EMBL/GenBank/DDBJ databases">
        <authorList>
            <person name="Sun Q."/>
            <person name="Evtushenko L."/>
        </authorList>
    </citation>
    <scope>NUCLEOTIDE SEQUENCE</scope>
    <source>
        <strain evidence="2">VKM Ac-1321</strain>
    </source>
</reference>
<evidence type="ECO:0000313" key="2">
    <source>
        <dbReference type="EMBL" id="GLL08673.1"/>
    </source>
</evidence>